<proteinExistence type="predicted"/>
<evidence type="ECO:0000313" key="2">
    <source>
        <dbReference type="Proteomes" id="UP000501240"/>
    </source>
</evidence>
<reference evidence="1 2" key="1">
    <citation type="submission" date="2020-05" db="EMBL/GenBank/DDBJ databases">
        <title>Actinomadura verrucosospora NRRL-B18236 (PFL_A860) Genome sequencing and assembly.</title>
        <authorList>
            <person name="Samborskyy M."/>
        </authorList>
    </citation>
    <scope>NUCLEOTIDE SEQUENCE [LARGE SCALE GENOMIC DNA]</scope>
    <source>
        <strain evidence="1 2">NRRL:B18236</strain>
    </source>
</reference>
<dbReference type="RefSeq" id="WP_173097241.1">
    <property type="nucleotide sequence ID" value="NZ_CP053892.1"/>
</dbReference>
<dbReference type="AlphaFoldDB" id="A0A7D3VU18"/>
<dbReference type="EMBL" id="CP053892">
    <property type="protein sequence ID" value="QKG23255.1"/>
    <property type="molecule type" value="Genomic_DNA"/>
</dbReference>
<sequence length="141" mass="15602">MLNELIGAWKSGARVRRTTWLLFWGGRAEGYAEARAMDLPDEELVAAVRRGIFLRDYATARRWSSRLEVMQAQAATGDVFSYACERRAGHGHVAAIEAVRGPYGRDEPLPAVEVAAARRAVAEPVRIRVFPPVAIEVRGGR</sequence>
<gene>
    <name evidence="1" type="ORF">ACTIVE_4898</name>
</gene>
<name>A0A7D3VU18_ACTVE</name>
<evidence type="ECO:0000313" key="1">
    <source>
        <dbReference type="EMBL" id="QKG23255.1"/>
    </source>
</evidence>
<dbReference type="Proteomes" id="UP000501240">
    <property type="component" value="Chromosome"/>
</dbReference>
<organism evidence="1 2">
    <name type="scientific">Actinomadura verrucosospora</name>
    <dbReference type="NCBI Taxonomy" id="46165"/>
    <lineage>
        <taxon>Bacteria</taxon>
        <taxon>Bacillati</taxon>
        <taxon>Actinomycetota</taxon>
        <taxon>Actinomycetes</taxon>
        <taxon>Streptosporangiales</taxon>
        <taxon>Thermomonosporaceae</taxon>
        <taxon>Actinomadura</taxon>
    </lineage>
</organism>
<protein>
    <submittedName>
        <fullName evidence="1">Uncharacterized protein</fullName>
    </submittedName>
</protein>
<accession>A0A7D3VU18</accession>
<keyword evidence="2" id="KW-1185">Reference proteome</keyword>